<accession>A0A0X8H1W9</accession>
<reference evidence="1 2" key="1">
    <citation type="submission" date="2015-10" db="EMBL/GenBank/DDBJ databases">
        <title>Erysipelothrix larvae sp. LV19 isolated from the larval gut of the rhinoceros beetle, Trypoxylus dichotomus.</title>
        <authorList>
            <person name="Lim S."/>
            <person name="Kim B.-C."/>
        </authorList>
    </citation>
    <scope>NUCLEOTIDE SEQUENCE [LARGE SCALE GENOMIC DNA]</scope>
    <source>
        <strain evidence="1 2">LV19</strain>
    </source>
</reference>
<evidence type="ECO:0008006" key="3">
    <source>
        <dbReference type="Google" id="ProtNLM"/>
    </source>
</evidence>
<dbReference type="STRING" id="1514105.AOC36_11390"/>
<dbReference type="Gene3D" id="3.90.1720.10">
    <property type="entry name" value="endopeptidase domain like (from Nostoc punctiforme)"/>
    <property type="match status" value="1"/>
</dbReference>
<keyword evidence="2" id="KW-1185">Reference proteome</keyword>
<organism evidence="1 2">
    <name type="scientific">Erysipelothrix larvae</name>
    <dbReference type="NCBI Taxonomy" id="1514105"/>
    <lineage>
        <taxon>Bacteria</taxon>
        <taxon>Bacillati</taxon>
        <taxon>Bacillota</taxon>
        <taxon>Erysipelotrichia</taxon>
        <taxon>Erysipelotrichales</taxon>
        <taxon>Erysipelotrichaceae</taxon>
        <taxon>Erysipelothrix</taxon>
    </lineage>
</organism>
<dbReference type="Proteomes" id="UP000063781">
    <property type="component" value="Chromosome"/>
</dbReference>
<sequence>METKKIYVLLQGYQCLFGDVYKRLKGTQYNHASLGIVDSMDEFYSFRSKWGLCIEHPFRFNKPYKKDVQCMIYEIEVTSQQYSEIQETIQSYLNQREHFHFSYTSLLLGFLGIRHNFKQGYTCSKFVAEVLEKSGVMSIGKHTSLCLPTDFENTLTLTHYEGLARNYKSSLDY</sequence>
<dbReference type="KEGG" id="erl:AOC36_11390"/>
<name>A0A0X8H1W9_9FIRM</name>
<dbReference type="AlphaFoldDB" id="A0A0X8H1W9"/>
<gene>
    <name evidence="1" type="ORF">AOC36_11390</name>
</gene>
<dbReference type="RefSeq" id="WP_067634421.1">
    <property type="nucleotide sequence ID" value="NZ_CP013213.1"/>
</dbReference>
<evidence type="ECO:0000313" key="1">
    <source>
        <dbReference type="EMBL" id="AMC94553.1"/>
    </source>
</evidence>
<protein>
    <recommendedName>
        <fullName evidence="3">Peptidase</fullName>
    </recommendedName>
</protein>
<dbReference type="OrthoDB" id="1645744at2"/>
<dbReference type="EMBL" id="CP013213">
    <property type="protein sequence ID" value="AMC94553.1"/>
    <property type="molecule type" value="Genomic_DNA"/>
</dbReference>
<proteinExistence type="predicted"/>
<evidence type="ECO:0000313" key="2">
    <source>
        <dbReference type="Proteomes" id="UP000063781"/>
    </source>
</evidence>